<evidence type="ECO:0000256" key="8">
    <source>
        <dbReference type="ARBA" id="ARBA00023136"/>
    </source>
</evidence>
<dbReference type="Proteomes" id="UP000630149">
    <property type="component" value="Unassembled WGS sequence"/>
</dbReference>
<evidence type="ECO:0000256" key="9">
    <source>
        <dbReference type="RuleBase" id="RU003923"/>
    </source>
</evidence>
<keyword evidence="5" id="KW-0997">Cell inner membrane</keyword>
<evidence type="ECO:0000259" key="11">
    <source>
        <dbReference type="Pfam" id="PF00482"/>
    </source>
</evidence>
<protein>
    <submittedName>
        <fullName evidence="12">Type II secretion system protein F</fullName>
    </submittedName>
</protein>
<comment type="subcellular location">
    <subcellularLocation>
        <location evidence="1 9">Cell inner membrane</location>
        <topology evidence="1 9">Multi-pass membrane protein</topology>
    </subcellularLocation>
</comment>
<dbReference type="Pfam" id="PF00482">
    <property type="entry name" value="T2SSF"/>
    <property type="match status" value="2"/>
</dbReference>
<keyword evidence="7 10" id="KW-1133">Transmembrane helix</keyword>
<dbReference type="PANTHER" id="PTHR30012">
    <property type="entry name" value="GENERAL SECRETION PATHWAY PROTEIN"/>
    <property type="match status" value="1"/>
</dbReference>
<dbReference type="PRINTS" id="PR00812">
    <property type="entry name" value="BCTERIALGSPF"/>
</dbReference>
<proteinExistence type="inferred from homology"/>
<sequence>MAKTTNATVSFTWEGVNQSGEKINGTIEAQSIAIAKVELRKQGVITRKIVKKRAPLFGKRSKKIKAADITVFSRQMATMIEAGIPLVQAFEIVARGQANPRMKKLIEDIKADVESGTTLAEAFKKYPEHFNELFCNLVDAGEQSGSLDTMLDKVATYKEKIETIKKKIKKALTYPMAIMVVAFVVTAGLLIFVVPQFESLFEGFGADLPAVTRGVITLSEFFQAYWYIIFGAVGLGVYGFTYSMKHSETFAHNVDRLLLKFPIIGTIIEKASIARFARTLSITFAAGLPLVDALKSVSGATGNYLFAKATEDIREEVSNGQQLQVAMENTTMFPNMVVQMVAIGEESGALEQMLKKVADFYEEEVDNAVDSLSSLLEPLIMAILGVLVGGLVVAMYLPIFKLGTVV</sequence>
<evidence type="ECO:0000256" key="6">
    <source>
        <dbReference type="ARBA" id="ARBA00022692"/>
    </source>
</evidence>
<dbReference type="InterPro" id="IPR003004">
    <property type="entry name" value="GspF/PilC"/>
</dbReference>
<reference evidence="12" key="2">
    <citation type="submission" date="2020-09" db="EMBL/GenBank/DDBJ databases">
        <authorList>
            <person name="Sun Q."/>
            <person name="Ohkuma M."/>
        </authorList>
    </citation>
    <scope>NUCLEOTIDE SEQUENCE</scope>
    <source>
        <strain evidence="12">JCM 13919</strain>
    </source>
</reference>
<dbReference type="InterPro" id="IPR001992">
    <property type="entry name" value="T2SS_GspF/T4SS_PilC_CS"/>
</dbReference>
<dbReference type="InterPro" id="IPR018076">
    <property type="entry name" value="T2SS_GspF_dom"/>
</dbReference>
<evidence type="ECO:0000256" key="10">
    <source>
        <dbReference type="SAM" id="Phobius"/>
    </source>
</evidence>
<feature type="transmembrane region" description="Helical" evidence="10">
    <location>
        <begin position="172"/>
        <end position="194"/>
    </location>
</feature>
<keyword evidence="6 9" id="KW-0812">Transmembrane</keyword>
<dbReference type="GO" id="GO:0005886">
    <property type="term" value="C:plasma membrane"/>
    <property type="evidence" value="ECO:0007669"/>
    <property type="project" value="UniProtKB-SubCell"/>
</dbReference>
<reference evidence="12" key="1">
    <citation type="journal article" date="2014" name="Int. J. Syst. Evol. Microbiol.">
        <title>Complete genome sequence of Corynebacterium casei LMG S-19264T (=DSM 44701T), isolated from a smear-ripened cheese.</title>
        <authorList>
            <consortium name="US DOE Joint Genome Institute (JGI-PGF)"/>
            <person name="Walter F."/>
            <person name="Albersmeier A."/>
            <person name="Kalinowski J."/>
            <person name="Ruckert C."/>
        </authorList>
    </citation>
    <scope>NUCLEOTIDE SEQUENCE</scope>
    <source>
        <strain evidence="12">JCM 13919</strain>
    </source>
</reference>
<dbReference type="EMBL" id="BMOB01000001">
    <property type="protein sequence ID" value="GGI75928.1"/>
    <property type="molecule type" value="Genomic_DNA"/>
</dbReference>
<keyword evidence="4" id="KW-1003">Cell membrane</keyword>
<feature type="transmembrane region" description="Helical" evidence="10">
    <location>
        <begin position="224"/>
        <end position="242"/>
    </location>
</feature>
<dbReference type="OrthoDB" id="9805682at2"/>
<dbReference type="FunFam" id="1.20.81.30:FF:000001">
    <property type="entry name" value="Type II secretion system protein F"/>
    <property type="match status" value="2"/>
</dbReference>
<evidence type="ECO:0000256" key="2">
    <source>
        <dbReference type="ARBA" id="ARBA00005745"/>
    </source>
</evidence>
<keyword evidence="13" id="KW-1185">Reference proteome</keyword>
<evidence type="ECO:0000256" key="7">
    <source>
        <dbReference type="ARBA" id="ARBA00022989"/>
    </source>
</evidence>
<feature type="domain" description="Type II secretion system protein GspF" evidence="11">
    <location>
        <begin position="276"/>
        <end position="398"/>
    </location>
</feature>
<accession>A0A917JNV5</accession>
<organism evidence="12 13">
    <name type="scientific">Legionella impletisoli</name>
    <dbReference type="NCBI Taxonomy" id="343510"/>
    <lineage>
        <taxon>Bacteria</taxon>
        <taxon>Pseudomonadati</taxon>
        <taxon>Pseudomonadota</taxon>
        <taxon>Gammaproteobacteria</taxon>
        <taxon>Legionellales</taxon>
        <taxon>Legionellaceae</taxon>
        <taxon>Legionella</taxon>
    </lineage>
</organism>
<feature type="domain" description="Type II secretion system protein GspF" evidence="11">
    <location>
        <begin position="72"/>
        <end position="195"/>
    </location>
</feature>
<dbReference type="AlphaFoldDB" id="A0A917JNV5"/>
<evidence type="ECO:0000256" key="1">
    <source>
        <dbReference type="ARBA" id="ARBA00004429"/>
    </source>
</evidence>
<dbReference type="RefSeq" id="WP_131775349.1">
    <property type="nucleotide sequence ID" value="NZ_BMOB01000001.1"/>
</dbReference>
<dbReference type="PROSITE" id="PS00874">
    <property type="entry name" value="T2SP_F"/>
    <property type="match status" value="1"/>
</dbReference>
<dbReference type="GO" id="GO:0015628">
    <property type="term" value="P:protein secretion by the type II secretion system"/>
    <property type="evidence" value="ECO:0007669"/>
    <property type="project" value="TreeGrafter"/>
</dbReference>
<comment type="similarity">
    <text evidence="2 9">Belongs to the GSP F family.</text>
</comment>
<evidence type="ECO:0000256" key="3">
    <source>
        <dbReference type="ARBA" id="ARBA00022448"/>
    </source>
</evidence>
<keyword evidence="8 10" id="KW-0472">Membrane</keyword>
<evidence type="ECO:0000313" key="13">
    <source>
        <dbReference type="Proteomes" id="UP000630149"/>
    </source>
</evidence>
<evidence type="ECO:0000313" key="12">
    <source>
        <dbReference type="EMBL" id="GGI75928.1"/>
    </source>
</evidence>
<dbReference type="PANTHER" id="PTHR30012:SF7">
    <property type="entry name" value="PROTEIN TRANSPORT PROTEIN HOFC HOMOLOG"/>
    <property type="match status" value="1"/>
</dbReference>
<name>A0A917JNV5_9GAMM</name>
<comment type="caution">
    <text evidence="12">The sequence shown here is derived from an EMBL/GenBank/DDBJ whole genome shotgun (WGS) entry which is preliminary data.</text>
</comment>
<dbReference type="Gene3D" id="1.20.81.30">
    <property type="entry name" value="Type II secretion system (T2SS), domain F"/>
    <property type="match status" value="2"/>
</dbReference>
<dbReference type="InterPro" id="IPR042094">
    <property type="entry name" value="T2SS_GspF_sf"/>
</dbReference>
<evidence type="ECO:0000256" key="5">
    <source>
        <dbReference type="ARBA" id="ARBA00022519"/>
    </source>
</evidence>
<evidence type="ECO:0000256" key="4">
    <source>
        <dbReference type="ARBA" id="ARBA00022475"/>
    </source>
</evidence>
<feature type="transmembrane region" description="Helical" evidence="10">
    <location>
        <begin position="379"/>
        <end position="399"/>
    </location>
</feature>
<gene>
    <name evidence="12" type="primary">pilC</name>
    <name evidence="12" type="ORF">GCM10007966_01000</name>
</gene>
<keyword evidence="3 9" id="KW-0813">Transport</keyword>